<sequence>MFTLVLLAICATTASALCYTPDGNISNDLSCSSSDSEASICCQRGYYCTKARLCLQPSSRNTSGYAFDGVYIRGTCSDETWQDPACGGNCVDRNPSGNENVQYCGSGRFCCGNDPACCSADSTAKILALGVPDVYATAGVYSSTVSTPSATSTVSELFDSQPTGQGRGQWRHRNERSQSKTVGIAVGVSLGIVLLAIILGTVLYMRRLRRDLVGRQEKTEGKVEDFDNEVKSPTKKEDEVMDSSDEEKWMEVRPKTRVELQARERFEMPG</sequence>
<feature type="compositionally biased region" description="Basic and acidic residues" evidence="1">
    <location>
        <begin position="219"/>
        <end position="238"/>
    </location>
</feature>
<dbReference type="AlphaFoldDB" id="A0A6A6TS42"/>
<keyword evidence="3" id="KW-0732">Signal</keyword>
<keyword evidence="2" id="KW-0812">Transmembrane</keyword>
<name>A0A6A6TS42_9PLEO</name>
<evidence type="ECO:0008006" key="6">
    <source>
        <dbReference type="Google" id="ProtNLM"/>
    </source>
</evidence>
<feature type="transmembrane region" description="Helical" evidence="2">
    <location>
        <begin position="182"/>
        <end position="205"/>
    </location>
</feature>
<evidence type="ECO:0000313" key="4">
    <source>
        <dbReference type="EMBL" id="KAF2661763.1"/>
    </source>
</evidence>
<feature type="signal peptide" evidence="3">
    <location>
        <begin position="1"/>
        <end position="16"/>
    </location>
</feature>
<accession>A0A6A6TS42</accession>
<feature type="region of interest" description="Disordered" evidence="1">
    <location>
        <begin position="153"/>
        <end position="176"/>
    </location>
</feature>
<dbReference type="Proteomes" id="UP000799324">
    <property type="component" value="Unassembled WGS sequence"/>
</dbReference>
<evidence type="ECO:0000313" key="5">
    <source>
        <dbReference type="Proteomes" id="UP000799324"/>
    </source>
</evidence>
<organism evidence="4 5">
    <name type="scientific">Lophiostoma macrostomum CBS 122681</name>
    <dbReference type="NCBI Taxonomy" id="1314788"/>
    <lineage>
        <taxon>Eukaryota</taxon>
        <taxon>Fungi</taxon>
        <taxon>Dikarya</taxon>
        <taxon>Ascomycota</taxon>
        <taxon>Pezizomycotina</taxon>
        <taxon>Dothideomycetes</taxon>
        <taxon>Pleosporomycetidae</taxon>
        <taxon>Pleosporales</taxon>
        <taxon>Lophiostomataceae</taxon>
        <taxon>Lophiostoma</taxon>
    </lineage>
</organism>
<keyword evidence="5" id="KW-1185">Reference proteome</keyword>
<evidence type="ECO:0000256" key="3">
    <source>
        <dbReference type="SAM" id="SignalP"/>
    </source>
</evidence>
<gene>
    <name evidence="4" type="ORF">K491DRAFT_744876</name>
</gene>
<feature type="chain" id="PRO_5025388096" description="Mid2 domain-containing protein" evidence="3">
    <location>
        <begin position="17"/>
        <end position="270"/>
    </location>
</feature>
<keyword evidence="2" id="KW-0472">Membrane</keyword>
<proteinExistence type="predicted"/>
<keyword evidence="2" id="KW-1133">Transmembrane helix</keyword>
<dbReference type="EMBL" id="MU004292">
    <property type="protein sequence ID" value="KAF2661763.1"/>
    <property type="molecule type" value="Genomic_DNA"/>
</dbReference>
<evidence type="ECO:0000256" key="1">
    <source>
        <dbReference type="SAM" id="MobiDB-lite"/>
    </source>
</evidence>
<evidence type="ECO:0000256" key="2">
    <source>
        <dbReference type="SAM" id="Phobius"/>
    </source>
</evidence>
<feature type="region of interest" description="Disordered" evidence="1">
    <location>
        <begin position="219"/>
        <end position="253"/>
    </location>
</feature>
<reference evidence="4" key="1">
    <citation type="journal article" date="2020" name="Stud. Mycol.">
        <title>101 Dothideomycetes genomes: a test case for predicting lifestyles and emergence of pathogens.</title>
        <authorList>
            <person name="Haridas S."/>
            <person name="Albert R."/>
            <person name="Binder M."/>
            <person name="Bloem J."/>
            <person name="Labutti K."/>
            <person name="Salamov A."/>
            <person name="Andreopoulos B."/>
            <person name="Baker S."/>
            <person name="Barry K."/>
            <person name="Bills G."/>
            <person name="Bluhm B."/>
            <person name="Cannon C."/>
            <person name="Castanera R."/>
            <person name="Culley D."/>
            <person name="Daum C."/>
            <person name="Ezra D."/>
            <person name="Gonzalez J."/>
            <person name="Henrissat B."/>
            <person name="Kuo A."/>
            <person name="Liang C."/>
            <person name="Lipzen A."/>
            <person name="Lutzoni F."/>
            <person name="Magnuson J."/>
            <person name="Mondo S."/>
            <person name="Nolan M."/>
            <person name="Ohm R."/>
            <person name="Pangilinan J."/>
            <person name="Park H.-J."/>
            <person name="Ramirez L."/>
            <person name="Alfaro M."/>
            <person name="Sun H."/>
            <person name="Tritt A."/>
            <person name="Yoshinaga Y."/>
            <person name="Zwiers L.-H."/>
            <person name="Turgeon B."/>
            <person name="Goodwin S."/>
            <person name="Spatafora J."/>
            <person name="Crous P."/>
            <person name="Grigoriev I."/>
        </authorList>
    </citation>
    <scope>NUCLEOTIDE SEQUENCE</scope>
    <source>
        <strain evidence="4">CBS 122681</strain>
    </source>
</reference>
<protein>
    <recommendedName>
        <fullName evidence="6">Mid2 domain-containing protein</fullName>
    </recommendedName>
</protein>
<dbReference type="CDD" id="cd12087">
    <property type="entry name" value="TM_EGFR-like"/>
    <property type="match status" value="1"/>
</dbReference>
<dbReference type="OrthoDB" id="5215637at2759"/>